<dbReference type="InterPro" id="IPR004447">
    <property type="entry name" value="Peptidase_S41A"/>
</dbReference>
<dbReference type="InterPro" id="IPR001478">
    <property type="entry name" value="PDZ"/>
</dbReference>
<dbReference type="Pfam" id="PF01471">
    <property type="entry name" value="PG_binding_1"/>
    <property type="match status" value="1"/>
</dbReference>
<dbReference type="SUPFAM" id="SSF47090">
    <property type="entry name" value="PGBD-like"/>
    <property type="match status" value="1"/>
</dbReference>
<dbReference type="Pfam" id="PF13180">
    <property type="entry name" value="PDZ_2"/>
    <property type="match status" value="1"/>
</dbReference>
<reference evidence="11" key="1">
    <citation type="journal article" date="2014" name="Int. J. Syst. Evol. Microbiol.">
        <title>Complete genome sequence of Corynebacterium casei LMG S-19264T (=DSM 44701T), isolated from a smear-ripened cheese.</title>
        <authorList>
            <consortium name="US DOE Joint Genome Institute (JGI-PGF)"/>
            <person name="Walter F."/>
            <person name="Albersmeier A."/>
            <person name="Kalinowski J."/>
            <person name="Ruckert C."/>
        </authorList>
    </citation>
    <scope>NUCLEOTIDE SEQUENCE</scope>
    <source>
        <strain evidence="11">CGMCC 1.6333</strain>
    </source>
</reference>
<evidence type="ECO:0000256" key="2">
    <source>
        <dbReference type="ARBA" id="ARBA00022670"/>
    </source>
</evidence>
<reference evidence="11" key="2">
    <citation type="submission" date="2020-09" db="EMBL/GenBank/DDBJ databases">
        <authorList>
            <person name="Sun Q."/>
            <person name="Zhou Y."/>
        </authorList>
    </citation>
    <scope>NUCLEOTIDE SEQUENCE</scope>
    <source>
        <strain evidence="11">CGMCC 1.6333</strain>
    </source>
</reference>
<dbReference type="Gene3D" id="3.30.750.44">
    <property type="match status" value="1"/>
</dbReference>
<keyword evidence="4 7" id="KW-0720">Serine protease</keyword>
<dbReference type="InterPro" id="IPR036365">
    <property type="entry name" value="PGBD-like_sf"/>
</dbReference>
<dbReference type="Gene3D" id="3.90.226.10">
    <property type="entry name" value="2-enoyl-CoA Hydratase, Chain A, domain 1"/>
    <property type="match status" value="1"/>
</dbReference>
<evidence type="ECO:0000313" key="12">
    <source>
        <dbReference type="Proteomes" id="UP000618460"/>
    </source>
</evidence>
<dbReference type="InterPro" id="IPR036366">
    <property type="entry name" value="PGBDSf"/>
</dbReference>
<dbReference type="InterPro" id="IPR005151">
    <property type="entry name" value="Tail-specific_protease"/>
</dbReference>
<dbReference type="EC" id="3.4.21.102" evidence="6"/>
<keyword evidence="9" id="KW-0812">Transmembrane</keyword>
<dbReference type="InterPro" id="IPR002477">
    <property type="entry name" value="Peptidoglycan-bd-like"/>
</dbReference>
<evidence type="ECO:0000256" key="6">
    <source>
        <dbReference type="ARBA" id="ARBA00066637"/>
    </source>
</evidence>
<feature type="region of interest" description="Disordered" evidence="8">
    <location>
        <begin position="38"/>
        <end position="62"/>
    </location>
</feature>
<evidence type="ECO:0000256" key="4">
    <source>
        <dbReference type="ARBA" id="ARBA00022825"/>
    </source>
</evidence>
<dbReference type="FunFam" id="2.30.42.10:FF:000063">
    <property type="entry name" value="Peptidase, S41 family"/>
    <property type="match status" value="1"/>
</dbReference>
<dbReference type="RefSeq" id="WP_117155760.1">
    <property type="nucleotide sequence ID" value="NZ_BMLG01000012.1"/>
</dbReference>
<dbReference type="Gene3D" id="1.10.101.10">
    <property type="entry name" value="PGBD-like superfamily/PGBD"/>
    <property type="match status" value="1"/>
</dbReference>
<dbReference type="PANTHER" id="PTHR32060">
    <property type="entry name" value="TAIL-SPECIFIC PROTEASE"/>
    <property type="match status" value="1"/>
</dbReference>
<sequence length="493" mass="54650">MQIKKSYLVLIVMVAVLIGGVGTYFTMQLNQITLTEEESVNNTNDRQDTTEEQEETSDNINQPDVLSKVMQAYTVIQDNYLEGAEQQQLVEGAIQGMLKTLDDPYSVYMDRETMEQFNEQIESSFEGIGAEVSMADGRVTIVAPIKDSPAEKAGLKPNDQILKVNEESIEGLDLYDAVSKIRGEKGSEVTLEILRPGASSTITVELIRDEIPLETVYTETKDVEGKKAGIIEITSFSEKTAARFKEELNKLEEEGIEGLVIDVRGNPGGLLPSIQTILKNFITEDTPYMQIEDGNGNRERYFSKLENSKDYPISILIDEGSASASEILAVSMKEAGNAEVVGMKSYGKGTVQQTVSMGDGSTIKLTLYKWLSPEGKSIHETGVEPTIEVKQPAYFYANPIQTEETYSYNDSDDNIASAQVMLAGLGYNPNREDGYFNRDTQTALEQYQADNGLEVTGKLTEETAQKLQTSVIERIRSGKDDRQKEKALEVLFN</sequence>
<dbReference type="GO" id="GO:0007165">
    <property type="term" value="P:signal transduction"/>
    <property type="evidence" value="ECO:0007669"/>
    <property type="project" value="TreeGrafter"/>
</dbReference>
<dbReference type="EMBL" id="BMLG01000012">
    <property type="protein sequence ID" value="GGM35279.1"/>
    <property type="molecule type" value="Genomic_DNA"/>
</dbReference>
<dbReference type="PANTHER" id="PTHR32060:SF29">
    <property type="entry name" value="CARBOXY-TERMINAL PROCESSING PROTEASE CTPB"/>
    <property type="match status" value="1"/>
</dbReference>
<protein>
    <recommendedName>
        <fullName evidence="6">C-terminal processing peptidase</fullName>
        <ecNumber evidence="6">3.4.21.102</ecNumber>
    </recommendedName>
</protein>
<dbReference type="Pfam" id="PF22694">
    <property type="entry name" value="CtpB_N-like"/>
    <property type="match status" value="1"/>
</dbReference>
<evidence type="ECO:0000256" key="5">
    <source>
        <dbReference type="ARBA" id="ARBA00051784"/>
    </source>
</evidence>
<dbReference type="Gene3D" id="2.30.42.10">
    <property type="match status" value="1"/>
</dbReference>
<dbReference type="FunFam" id="3.30.750.44:FF:000001">
    <property type="entry name" value="S41 family peptidase"/>
    <property type="match status" value="1"/>
</dbReference>
<gene>
    <name evidence="11" type="primary">ctpB</name>
    <name evidence="11" type="ORF">GCM10011351_21640</name>
</gene>
<evidence type="ECO:0000313" key="11">
    <source>
        <dbReference type="EMBL" id="GGM35279.1"/>
    </source>
</evidence>
<keyword evidence="9" id="KW-0472">Membrane</keyword>
<keyword evidence="2 7" id="KW-0645">Protease</keyword>
<comment type="catalytic activity">
    <reaction evidence="5">
        <text>The enzyme shows specific recognition of a C-terminal tripeptide, Xaa-Yaa-Zaa, in which Xaa is preferably Ala or Leu, Yaa is preferably Ala or Tyr, and Zaa is preferably Ala, but then cleaves at a variable distance from the C-terminus. A typical cleavage is -Ala-Ala-|-Arg-Ala-Ala-Lys-Glu-Asn-Tyr-Ala-Leu-Ala-Ala.</text>
        <dbReference type="EC" id="3.4.21.102"/>
    </reaction>
</comment>
<dbReference type="SUPFAM" id="SSF52096">
    <property type="entry name" value="ClpP/crotonase"/>
    <property type="match status" value="1"/>
</dbReference>
<dbReference type="OrthoDB" id="9812068at2"/>
<dbReference type="CDD" id="cd06782">
    <property type="entry name" value="cpPDZ_CPP-like"/>
    <property type="match status" value="1"/>
</dbReference>
<dbReference type="GO" id="GO:0030288">
    <property type="term" value="C:outer membrane-bounded periplasmic space"/>
    <property type="evidence" value="ECO:0007669"/>
    <property type="project" value="TreeGrafter"/>
</dbReference>
<dbReference type="AlphaFoldDB" id="A0A917WV57"/>
<evidence type="ECO:0000256" key="1">
    <source>
        <dbReference type="ARBA" id="ARBA00009179"/>
    </source>
</evidence>
<evidence type="ECO:0000256" key="3">
    <source>
        <dbReference type="ARBA" id="ARBA00022801"/>
    </source>
</evidence>
<organism evidence="11 12">
    <name type="scientific">Paraliobacillus quinghaiensis</name>
    <dbReference type="NCBI Taxonomy" id="470815"/>
    <lineage>
        <taxon>Bacteria</taxon>
        <taxon>Bacillati</taxon>
        <taxon>Bacillota</taxon>
        <taxon>Bacilli</taxon>
        <taxon>Bacillales</taxon>
        <taxon>Bacillaceae</taxon>
        <taxon>Paraliobacillus</taxon>
    </lineage>
</organism>
<dbReference type="NCBIfam" id="TIGR00225">
    <property type="entry name" value="prc"/>
    <property type="match status" value="1"/>
</dbReference>
<dbReference type="SMART" id="SM00228">
    <property type="entry name" value="PDZ"/>
    <property type="match status" value="1"/>
</dbReference>
<keyword evidence="12" id="KW-1185">Reference proteome</keyword>
<dbReference type="SMART" id="SM00245">
    <property type="entry name" value="TSPc"/>
    <property type="match status" value="1"/>
</dbReference>
<dbReference type="GO" id="GO:0006508">
    <property type="term" value="P:proteolysis"/>
    <property type="evidence" value="ECO:0007669"/>
    <property type="project" value="UniProtKB-KW"/>
</dbReference>
<evidence type="ECO:0000256" key="9">
    <source>
        <dbReference type="SAM" id="Phobius"/>
    </source>
</evidence>
<comment type="similarity">
    <text evidence="1 7">Belongs to the peptidase S41A family.</text>
</comment>
<accession>A0A917WV57</accession>
<dbReference type="GO" id="GO:0004252">
    <property type="term" value="F:serine-type endopeptidase activity"/>
    <property type="evidence" value="ECO:0007669"/>
    <property type="project" value="UniProtKB-EC"/>
</dbReference>
<proteinExistence type="inferred from homology"/>
<dbReference type="InterPro" id="IPR036034">
    <property type="entry name" value="PDZ_sf"/>
</dbReference>
<dbReference type="SUPFAM" id="SSF50156">
    <property type="entry name" value="PDZ domain-like"/>
    <property type="match status" value="1"/>
</dbReference>
<feature type="domain" description="PDZ" evidence="10">
    <location>
        <begin position="106"/>
        <end position="182"/>
    </location>
</feature>
<dbReference type="InterPro" id="IPR055210">
    <property type="entry name" value="CtpA/B_N"/>
</dbReference>
<dbReference type="PROSITE" id="PS50106">
    <property type="entry name" value="PDZ"/>
    <property type="match status" value="1"/>
</dbReference>
<feature type="transmembrane region" description="Helical" evidence="9">
    <location>
        <begin position="7"/>
        <end position="27"/>
    </location>
</feature>
<comment type="caution">
    <text evidence="11">The sequence shown here is derived from an EMBL/GenBank/DDBJ whole genome shotgun (WGS) entry which is preliminary data.</text>
</comment>
<evidence type="ECO:0000256" key="8">
    <source>
        <dbReference type="SAM" id="MobiDB-lite"/>
    </source>
</evidence>
<evidence type="ECO:0000259" key="10">
    <source>
        <dbReference type="PROSITE" id="PS50106"/>
    </source>
</evidence>
<name>A0A917WV57_9BACI</name>
<dbReference type="Proteomes" id="UP000618460">
    <property type="component" value="Unassembled WGS sequence"/>
</dbReference>
<keyword evidence="3 7" id="KW-0378">Hydrolase</keyword>
<keyword evidence="9" id="KW-1133">Transmembrane helix</keyword>
<dbReference type="CDD" id="cd07560">
    <property type="entry name" value="Peptidase_S41_CPP"/>
    <property type="match status" value="1"/>
</dbReference>
<evidence type="ECO:0000256" key="7">
    <source>
        <dbReference type="RuleBase" id="RU004404"/>
    </source>
</evidence>
<dbReference type="InterPro" id="IPR029045">
    <property type="entry name" value="ClpP/crotonase-like_dom_sf"/>
</dbReference>
<dbReference type="Pfam" id="PF03572">
    <property type="entry name" value="Peptidase_S41"/>
    <property type="match status" value="1"/>
</dbReference>